<dbReference type="InterPro" id="IPR010753">
    <property type="entry name" value="DUF1330"/>
</dbReference>
<dbReference type="PANTHER" id="PTHR41521:SF4">
    <property type="entry name" value="BLR0684 PROTEIN"/>
    <property type="match status" value="1"/>
</dbReference>
<organism evidence="2 3">
    <name type="scientific">Pontixanthobacter rizhaonensis</name>
    <dbReference type="NCBI Taxonomy" id="2730337"/>
    <lineage>
        <taxon>Bacteria</taxon>
        <taxon>Pseudomonadati</taxon>
        <taxon>Pseudomonadota</taxon>
        <taxon>Alphaproteobacteria</taxon>
        <taxon>Sphingomonadales</taxon>
        <taxon>Erythrobacteraceae</taxon>
        <taxon>Pontixanthobacter</taxon>
    </lineage>
</organism>
<dbReference type="Pfam" id="PF07045">
    <property type="entry name" value="DUF1330"/>
    <property type="match status" value="1"/>
</dbReference>
<dbReference type="RefSeq" id="WP_170012999.1">
    <property type="nucleotide sequence ID" value="NZ_JABCRE010000003.1"/>
</dbReference>
<dbReference type="PANTHER" id="PTHR41521">
    <property type="match status" value="1"/>
</dbReference>
<dbReference type="InterPro" id="IPR011008">
    <property type="entry name" value="Dimeric_a/b-barrel"/>
</dbReference>
<keyword evidence="3" id="KW-1185">Reference proteome</keyword>
<dbReference type="Gene3D" id="3.30.70.100">
    <property type="match status" value="1"/>
</dbReference>
<reference evidence="2 3" key="1">
    <citation type="submission" date="2020-04" db="EMBL/GenBank/DDBJ databases">
        <authorList>
            <person name="Liu A."/>
        </authorList>
    </citation>
    <scope>NUCLEOTIDE SEQUENCE [LARGE SCALE GENOMIC DNA]</scope>
    <source>
        <strain evidence="2 3">RZ02</strain>
    </source>
</reference>
<gene>
    <name evidence="2" type="ORF">HKD42_10105</name>
</gene>
<dbReference type="SUPFAM" id="SSF54909">
    <property type="entry name" value="Dimeric alpha+beta barrel"/>
    <property type="match status" value="1"/>
</dbReference>
<feature type="domain" description="DUF1330" evidence="1">
    <location>
        <begin position="3"/>
        <end position="95"/>
    </location>
</feature>
<dbReference type="EMBL" id="JABCRE010000003">
    <property type="protein sequence ID" value="NMW32413.1"/>
    <property type="molecule type" value="Genomic_DNA"/>
</dbReference>
<name>A0A848QP16_9SPHN</name>
<evidence type="ECO:0000313" key="3">
    <source>
        <dbReference type="Proteomes" id="UP000561181"/>
    </source>
</evidence>
<accession>A0A848QP16</accession>
<dbReference type="Proteomes" id="UP000561181">
    <property type="component" value="Unassembled WGS sequence"/>
</dbReference>
<evidence type="ECO:0000313" key="2">
    <source>
        <dbReference type="EMBL" id="NMW32413.1"/>
    </source>
</evidence>
<proteinExistence type="predicted"/>
<sequence>MPVYMISRMTIHDRTEYDKYEEQFFGIFEKFEGKLLSVDEEPQVVAGEWSATRSVLIEFPDKPKLFAWLTSPEYQAIGKHRDAGSTAEAIIVKGMEDE</sequence>
<protein>
    <submittedName>
        <fullName evidence="2">DUF1330 domain-containing protein</fullName>
    </submittedName>
</protein>
<evidence type="ECO:0000259" key="1">
    <source>
        <dbReference type="Pfam" id="PF07045"/>
    </source>
</evidence>
<dbReference type="AlphaFoldDB" id="A0A848QP16"/>
<comment type="caution">
    <text evidence="2">The sequence shown here is derived from an EMBL/GenBank/DDBJ whole genome shotgun (WGS) entry which is preliminary data.</text>
</comment>